<gene>
    <name evidence="13" type="ORF">HMPREF9623_01087</name>
</gene>
<comment type="cofactor">
    <cofactor evidence="9">
        <name>thiamine diphosphate</name>
        <dbReference type="ChEBI" id="CHEBI:58937"/>
    </cofactor>
    <text evidence="9">Binds 1 thiamine pyrophosphate per subunit.</text>
</comment>
<dbReference type="GO" id="GO:0000287">
    <property type="term" value="F:magnesium ion binding"/>
    <property type="evidence" value="ECO:0007669"/>
    <property type="project" value="UniProtKB-UniRule"/>
</dbReference>
<comment type="caution">
    <text evidence="13">The sequence shown here is derived from an EMBL/GenBank/DDBJ whole genome shotgun (WGS) entry which is preliminary data.</text>
</comment>
<dbReference type="Gene3D" id="3.40.50.1220">
    <property type="entry name" value="TPP-binding domain"/>
    <property type="match status" value="1"/>
</dbReference>
<comment type="catalytic activity">
    <reaction evidence="8 9">
        <text>2 pyruvate + H(+) = (2S)-2-acetolactate + CO2</text>
        <dbReference type="Rhea" id="RHEA:25249"/>
        <dbReference type="ChEBI" id="CHEBI:15361"/>
        <dbReference type="ChEBI" id="CHEBI:15378"/>
        <dbReference type="ChEBI" id="CHEBI:16526"/>
        <dbReference type="ChEBI" id="CHEBI:58476"/>
        <dbReference type="EC" id="2.2.1.6"/>
    </reaction>
</comment>
<keyword evidence="7 9" id="KW-0100">Branched-chain amino acid biosynthesis</keyword>
<comment type="cofactor">
    <cofactor evidence="9">
        <name>Mg(2+)</name>
        <dbReference type="ChEBI" id="CHEBI:18420"/>
    </cofactor>
    <text evidence="9">Binds 1 Mg(2+) ion per subunit.</text>
</comment>
<organism evidence="13 14">
    <name type="scientific">Stomatobaculum longum</name>
    <dbReference type="NCBI Taxonomy" id="796942"/>
    <lineage>
        <taxon>Bacteria</taxon>
        <taxon>Bacillati</taxon>
        <taxon>Bacillota</taxon>
        <taxon>Clostridia</taxon>
        <taxon>Lachnospirales</taxon>
        <taxon>Lachnospiraceae</taxon>
        <taxon>Stomatobaculum</taxon>
    </lineage>
</organism>
<dbReference type="EC" id="2.2.1.6" evidence="4 9"/>
<dbReference type="NCBIfam" id="TIGR00118">
    <property type="entry name" value="acolac_lg"/>
    <property type="match status" value="1"/>
</dbReference>
<dbReference type="SUPFAM" id="SSF52518">
    <property type="entry name" value="Thiamin diphosphate-binding fold (THDP-binding)"/>
    <property type="match status" value="2"/>
</dbReference>
<dbReference type="GO" id="GO:0009097">
    <property type="term" value="P:isoleucine biosynthetic process"/>
    <property type="evidence" value="ECO:0007669"/>
    <property type="project" value="TreeGrafter"/>
</dbReference>
<dbReference type="GeneID" id="86940843"/>
<evidence type="ECO:0000256" key="2">
    <source>
        <dbReference type="ARBA" id="ARBA00005025"/>
    </source>
</evidence>
<feature type="domain" description="Thiamine pyrophosphate enzyme central" evidence="10">
    <location>
        <begin position="194"/>
        <end position="328"/>
    </location>
</feature>
<dbReference type="AlphaFoldDB" id="A0AA37DGT1"/>
<dbReference type="InterPro" id="IPR011766">
    <property type="entry name" value="TPP_enzyme_TPP-bd"/>
</dbReference>
<evidence type="ECO:0000256" key="8">
    <source>
        <dbReference type="ARBA" id="ARBA00048670"/>
    </source>
</evidence>
<dbReference type="GO" id="GO:0050660">
    <property type="term" value="F:flavin adenine dinucleotide binding"/>
    <property type="evidence" value="ECO:0007669"/>
    <property type="project" value="InterPro"/>
</dbReference>
<keyword evidence="9" id="KW-0479">Metal-binding</keyword>
<dbReference type="InterPro" id="IPR029061">
    <property type="entry name" value="THDP-binding"/>
</dbReference>
<evidence type="ECO:0000256" key="7">
    <source>
        <dbReference type="ARBA" id="ARBA00023304"/>
    </source>
</evidence>
<keyword evidence="9" id="KW-0808">Transferase</keyword>
<dbReference type="PANTHER" id="PTHR18968:SF13">
    <property type="entry name" value="ACETOLACTATE SYNTHASE CATALYTIC SUBUNIT, MITOCHONDRIAL"/>
    <property type="match status" value="1"/>
</dbReference>
<dbReference type="PANTHER" id="PTHR18968">
    <property type="entry name" value="THIAMINE PYROPHOSPHATE ENZYMES"/>
    <property type="match status" value="1"/>
</dbReference>
<evidence type="ECO:0000313" key="13">
    <source>
        <dbReference type="EMBL" id="EHO17488.1"/>
    </source>
</evidence>
<dbReference type="InterPro" id="IPR029035">
    <property type="entry name" value="DHS-like_NAD/FAD-binding_dom"/>
</dbReference>
<evidence type="ECO:0000256" key="1">
    <source>
        <dbReference type="ARBA" id="ARBA00004974"/>
    </source>
</evidence>
<dbReference type="GO" id="GO:0003984">
    <property type="term" value="F:acetolactate synthase activity"/>
    <property type="evidence" value="ECO:0007669"/>
    <property type="project" value="UniProtKB-EC"/>
</dbReference>
<evidence type="ECO:0000259" key="12">
    <source>
        <dbReference type="Pfam" id="PF02776"/>
    </source>
</evidence>
<dbReference type="InterPro" id="IPR012846">
    <property type="entry name" value="Acetolactate_synth_lsu"/>
</dbReference>
<evidence type="ECO:0000256" key="3">
    <source>
        <dbReference type="ARBA" id="ARBA00007812"/>
    </source>
</evidence>
<dbReference type="Proteomes" id="UP000018466">
    <property type="component" value="Unassembled WGS sequence"/>
</dbReference>
<dbReference type="CDD" id="cd07035">
    <property type="entry name" value="TPP_PYR_POX_like"/>
    <property type="match status" value="1"/>
</dbReference>
<comment type="pathway">
    <text evidence="2 9">Amino-acid biosynthesis; L-valine biosynthesis; L-valine from pyruvate: step 1/4.</text>
</comment>
<evidence type="ECO:0000256" key="6">
    <source>
        <dbReference type="ARBA" id="ARBA00023052"/>
    </source>
</evidence>
<comment type="pathway">
    <text evidence="1 9">Amino-acid biosynthesis; L-isoleucine biosynthesis; L-isoleucine from 2-oxobutanoate: step 1/4.</text>
</comment>
<dbReference type="Pfam" id="PF02775">
    <property type="entry name" value="TPP_enzyme_C"/>
    <property type="match status" value="1"/>
</dbReference>
<dbReference type="InterPro" id="IPR000399">
    <property type="entry name" value="TPP-bd_CS"/>
</dbReference>
<proteinExistence type="inferred from homology"/>
<evidence type="ECO:0000259" key="11">
    <source>
        <dbReference type="Pfam" id="PF02775"/>
    </source>
</evidence>
<keyword evidence="5 9" id="KW-0028">Amino-acid biosynthesis</keyword>
<feature type="domain" description="Thiamine pyrophosphate enzyme TPP-binding" evidence="11">
    <location>
        <begin position="384"/>
        <end position="529"/>
    </location>
</feature>
<evidence type="ECO:0000313" key="14">
    <source>
        <dbReference type="Proteomes" id="UP000018466"/>
    </source>
</evidence>
<accession>A0AA37DGT1</accession>
<dbReference type="RefSeq" id="WP_009532920.1">
    <property type="nucleotide sequence ID" value="NZ_JH590862.1"/>
</dbReference>
<dbReference type="Pfam" id="PF02776">
    <property type="entry name" value="TPP_enzyme_N"/>
    <property type="match status" value="1"/>
</dbReference>
<evidence type="ECO:0000256" key="9">
    <source>
        <dbReference type="RuleBase" id="RU003591"/>
    </source>
</evidence>
<dbReference type="SUPFAM" id="SSF52467">
    <property type="entry name" value="DHS-like NAD/FAD-binding domain"/>
    <property type="match status" value="1"/>
</dbReference>
<dbReference type="GO" id="GO:0009099">
    <property type="term" value="P:L-valine biosynthetic process"/>
    <property type="evidence" value="ECO:0007669"/>
    <property type="project" value="TreeGrafter"/>
</dbReference>
<keyword evidence="6 9" id="KW-0786">Thiamine pyrophosphate</keyword>
<dbReference type="FunFam" id="3.40.50.970:FF:000007">
    <property type="entry name" value="Acetolactate synthase"/>
    <property type="match status" value="1"/>
</dbReference>
<sequence>MNGAEAMVKCLTAEGISRIFGYPGVAISPFLDAVFQDASIEHILVRQEQAAGHAASGYARITGRPAVCVSSSGPGATNLITALATAYADSIPLIAITGQVNSSLLGRDVFQEADMRGATESFVKYSYLVKNADEIPRVFKEAFYIANSGRKGPVLIDIPIDVQMQTLKKPFAYPEQLTMRGYKPNVKGNSLQLSRVIAAIQKAKKPLVCAGGGVILGQGEAGLRAFCEKYRIPLVHTMMGIGVLPKNHPLYFGMLGNNGKPYANRAVAASDLLIIVGARIADRAVPKPENLEQRVNIIHIDIDTAEIGKNLGPTIPLVGDAKIVFAALAEAPITIDTSEWLRELEEKKHSTVDLRRFSDKLVNPVELVKLLSEKMEDDAIYVADVGQNQLWSADNYVMKRGRFLTSGGMGTMGYSIPAAIGAKFAAPERQVVAVCGDGSFQMSLYELGTIAVQKLPVKILIMKNRFLGLVREYQAKTYSRRYEAVELFDYPRYSHIAAAYDMAYFHCDNNAALGESLDAFLACETAALMVCDVDSENNTQ</sequence>
<dbReference type="Gene3D" id="3.40.50.970">
    <property type="match status" value="2"/>
</dbReference>
<keyword evidence="9" id="KW-0460">Magnesium</keyword>
<name>A0AA37DGT1_9FIRM</name>
<dbReference type="EMBL" id="AGEL01000006">
    <property type="protein sequence ID" value="EHO17488.1"/>
    <property type="molecule type" value="Genomic_DNA"/>
</dbReference>
<evidence type="ECO:0000256" key="5">
    <source>
        <dbReference type="ARBA" id="ARBA00022605"/>
    </source>
</evidence>
<feature type="domain" description="Thiamine pyrophosphate enzyme N-terminal TPP-binding" evidence="12">
    <location>
        <begin position="1"/>
        <end position="114"/>
    </location>
</feature>
<keyword evidence="14" id="KW-1185">Reference proteome</keyword>
<dbReference type="Pfam" id="PF00205">
    <property type="entry name" value="TPP_enzyme_M"/>
    <property type="match status" value="1"/>
</dbReference>
<dbReference type="PROSITE" id="PS00187">
    <property type="entry name" value="TPP_ENZYMES"/>
    <property type="match status" value="1"/>
</dbReference>
<dbReference type="InterPro" id="IPR012000">
    <property type="entry name" value="Thiamin_PyroP_enz_cen_dom"/>
</dbReference>
<evidence type="ECO:0000256" key="4">
    <source>
        <dbReference type="ARBA" id="ARBA00013145"/>
    </source>
</evidence>
<protein>
    <recommendedName>
        <fullName evidence="4 9">Acetolactate synthase</fullName>
        <ecNumber evidence="4 9">2.2.1.6</ecNumber>
    </recommendedName>
</protein>
<dbReference type="GO" id="GO:0005948">
    <property type="term" value="C:acetolactate synthase complex"/>
    <property type="evidence" value="ECO:0007669"/>
    <property type="project" value="TreeGrafter"/>
</dbReference>
<reference evidence="13 14" key="1">
    <citation type="submission" date="2011-10" db="EMBL/GenBank/DDBJ databases">
        <title>The Genome Sequence of Lachnospiraceae bacterium ACC2.</title>
        <authorList>
            <consortium name="The Broad Institute Genome Sequencing Platform"/>
            <person name="Earl A."/>
            <person name="Ward D."/>
            <person name="Feldgarden M."/>
            <person name="Gevers D."/>
            <person name="Sizova M."/>
            <person name="Hazen A."/>
            <person name="Epstein S."/>
            <person name="Young S.K."/>
            <person name="Zeng Q."/>
            <person name="Gargeya S."/>
            <person name="Fitzgerald M."/>
            <person name="Haas B."/>
            <person name="Abouelleil A."/>
            <person name="Alvarado L."/>
            <person name="Arachchi H.M."/>
            <person name="Berlin A."/>
            <person name="Brown A."/>
            <person name="Chapman S.B."/>
            <person name="Chen Z."/>
            <person name="Dunbar C."/>
            <person name="Freedman E."/>
            <person name="Gearin G."/>
            <person name="Goldberg J."/>
            <person name="Griggs A."/>
            <person name="Gujja S."/>
            <person name="Heiman D."/>
            <person name="Howarth C."/>
            <person name="Larson L."/>
            <person name="Lui A."/>
            <person name="MacDonald P.J.P."/>
            <person name="Montmayeur A."/>
            <person name="Murphy C."/>
            <person name="Neiman D."/>
            <person name="Pearson M."/>
            <person name="Priest M."/>
            <person name="Roberts A."/>
            <person name="Saif S."/>
            <person name="Shea T."/>
            <person name="Shenoy N."/>
            <person name="Sisk P."/>
            <person name="Stolte C."/>
            <person name="Sykes S."/>
            <person name="Wortman J."/>
            <person name="Nusbaum C."/>
            <person name="Birren B."/>
        </authorList>
    </citation>
    <scope>NUCLEOTIDE SEQUENCE [LARGE SCALE GENOMIC DNA]</scope>
    <source>
        <strain evidence="13 14">ACC2</strain>
    </source>
</reference>
<dbReference type="GO" id="GO:0030976">
    <property type="term" value="F:thiamine pyrophosphate binding"/>
    <property type="evidence" value="ECO:0007669"/>
    <property type="project" value="UniProtKB-UniRule"/>
</dbReference>
<comment type="similarity">
    <text evidence="3 9">Belongs to the TPP enzyme family.</text>
</comment>
<evidence type="ECO:0000259" key="10">
    <source>
        <dbReference type="Pfam" id="PF00205"/>
    </source>
</evidence>
<dbReference type="InterPro" id="IPR045229">
    <property type="entry name" value="TPP_enz"/>
</dbReference>
<dbReference type="InterPro" id="IPR012001">
    <property type="entry name" value="Thiamin_PyroP_enz_TPP-bd_dom"/>
</dbReference>